<evidence type="ECO:0000313" key="4">
    <source>
        <dbReference type="EMBL" id="GGK16057.1"/>
    </source>
</evidence>
<gene>
    <name evidence="4" type="ORF">GCM10010124_05830</name>
</gene>
<sequence>MLRLRSALPAVLLAASASAGAVLLAGGPALAHVTVSADKPVQGGFARVGVRVPNESATARTVKLEVTLPTDQPIASVATQPVPGWTAAAVKGAPAKPVNSHGREIKEVVTKITWTAVGAGGVAPGEFQEFPVSMGPLPHADQLVFKAVQTYSDGTVARWIQESAAGAEEPENPAPVLRLAAAAEGDEHGDGAAKKDDHDKSSGSGAALGFGIAGLALGIVGAVLGGLALARTRRSTPAA</sequence>
<evidence type="ECO:0000256" key="2">
    <source>
        <dbReference type="SAM" id="SignalP"/>
    </source>
</evidence>
<protein>
    <recommendedName>
        <fullName evidence="3">YncI copper-binding domain-containing protein</fullName>
    </recommendedName>
</protein>
<reference evidence="4" key="2">
    <citation type="submission" date="2020-09" db="EMBL/GenBank/DDBJ databases">
        <authorList>
            <person name="Sun Q."/>
            <person name="Ohkuma M."/>
        </authorList>
    </citation>
    <scope>NUCLEOTIDE SEQUENCE</scope>
    <source>
        <strain evidence="4">JCM 3091</strain>
    </source>
</reference>
<dbReference type="EMBL" id="BMQC01000001">
    <property type="protein sequence ID" value="GGK16057.1"/>
    <property type="molecule type" value="Genomic_DNA"/>
</dbReference>
<keyword evidence="2" id="KW-0732">Signal</keyword>
<accession>A0A8J3FHW3</accession>
<reference evidence="4" key="1">
    <citation type="journal article" date="2014" name="Int. J. Syst. Evol. Microbiol.">
        <title>Complete genome sequence of Corynebacterium casei LMG S-19264T (=DSM 44701T), isolated from a smear-ripened cheese.</title>
        <authorList>
            <consortium name="US DOE Joint Genome Institute (JGI-PGF)"/>
            <person name="Walter F."/>
            <person name="Albersmeier A."/>
            <person name="Kalinowski J."/>
            <person name="Ruckert C."/>
        </authorList>
    </citation>
    <scope>NUCLEOTIDE SEQUENCE</scope>
    <source>
        <strain evidence="4">JCM 3091</strain>
    </source>
</reference>
<evidence type="ECO:0000259" key="3">
    <source>
        <dbReference type="Pfam" id="PF07987"/>
    </source>
</evidence>
<feature type="chain" id="PRO_5039268962" description="YncI copper-binding domain-containing protein" evidence="2">
    <location>
        <begin position="22"/>
        <end position="239"/>
    </location>
</feature>
<dbReference type="Pfam" id="PF07987">
    <property type="entry name" value="DUF1775"/>
    <property type="match status" value="1"/>
</dbReference>
<keyword evidence="5" id="KW-1185">Reference proteome</keyword>
<feature type="signal peptide" evidence="2">
    <location>
        <begin position="1"/>
        <end position="21"/>
    </location>
</feature>
<proteinExistence type="predicted"/>
<name>A0A8J3FHW3_9ACTN</name>
<keyword evidence="1" id="KW-0812">Transmembrane</keyword>
<dbReference type="InterPro" id="IPR038507">
    <property type="entry name" value="YcnI-like_sf"/>
</dbReference>
<dbReference type="Gene3D" id="2.60.40.2230">
    <property type="entry name" value="Uncharacterised protein YcnI-like PF07987, DUF1775"/>
    <property type="match status" value="1"/>
</dbReference>
<dbReference type="CDD" id="cd08545">
    <property type="entry name" value="YcnI_like"/>
    <property type="match status" value="1"/>
</dbReference>
<dbReference type="Proteomes" id="UP000662200">
    <property type="component" value="Unassembled WGS sequence"/>
</dbReference>
<feature type="domain" description="YncI copper-binding" evidence="3">
    <location>
        <begin position="32"/>
        <end position="179"/>
    </location>
</feature>
<keyword evidence="1" id="KW-1133">Transmembrane helix</keyword>
<comment type="caution">
    <text evidence="4">The sequence shown here is derived from an EMBL/GenBank/DDBJ whole genome shotgun (WGS) entry which is preliminary data.</text>
</comment>
<organism evidence="4 5">
    <name type="scientific">Pilimelia terevasa</name>
    <dbReference type="NCBI Taxonomy" id="53372"/>
    <lineage>
        <taxon>Bacteria</taxon>
        <taxon>Bacillati</taxon>
        <taxon>Actinomycetota</taxon>
        <taxon>Actinomycetes</taxon>
        <taxon>Micromonosporales</taxon>
        <taxon>Micromonosporaceae</taxon>
        <taxon>Pilimelia</taxon>
    </lineage>
</organism>
<evidence type="ECO:0000256" key="1">
    <source>
        <dbReference type="SAM" id="Phobius"/>
    </source>
</evidence>
<dbReference type="RefSeq" id="WP_189112544.1">
    <property type="nucleotide sequence ID" value="NZ_BMQC01000001.1"/>
</dbReference>
<keyword evidence="1" id="KW-0472">Membrane</keyword>
<evidence type="ECO:0000313" key="5">
    <source>
        <dbReference type="Proteomes" id="UP000662200"/>
    </source>
</evidence>
<feature type="transmembrane region" description="Helical" evidence="1">
    <location>
        <begin position="207"/>
        <end position="230"/>
    </location>
</feature>
<dbReference type="InterPro" id="IPR012533">
    <property type="entry name" value="YcnI-copper_dom"/>
</dbReference>
<dbReference type="AlphaFoldDB" id="A0A8J3FHW3"/>